<accession>A0A1Q9CXB5</accession>
<evidence type="ECO:0000313" key="4">
    <source>
        <dbReference type="EMBL" id="OLP87572.1"/>
    </source>
</evidence>
<feature type="compositionally biased region" description="Polar residues" evidence="3">
    <location>
        <begin position="655"/>
        <end position="670"/>
    </location>
</feature>
<dbReference type="InterPro" id="IPR001128">
    <property type="entry name" value="Cyt_P450"/>
</dbReference>
<feature type="region of interest" description="Disordered" evidence="3">
    <location>
        <begin position="651"/>
        <end position="670"/>
    </location>
</feature>
<dbReference type="EMBL" id="LSRX01000854">
    <property type="protein sequence ID" value="OLP87572.1"/>
    <property type="molecule type" value="Genomic_DNA"/>
</dbReference>
<comment type="similarity">
    <text evidence="1">Belongs to the cytochrome P450 family.</text>
</comment>
<dbReference type="CDD" id="cd00302">
    <property type="entry name" value="cytochrome_P450"/>
    <property type="match status" value="1"/>
</dbReference>
<dbReference type="InterPro" id="IPR036396">
    <property type="entry name" value="Cyt_P450_sf"/>
</dbReference>
<gene>
    <name evidence="4" type="primary">CYP714A1</name>
    <name evidence="4" type="ORF">AK812_SmicGene31208</name>
</gene>
<keyword evidence="2" id="KW-0349">Heme</keyword>
<sequence>MDRLRRISRHLLAGDELGLSPESCAAAASSAQPSEDAKQRKSKFVDIIRTYIMETHRLRTTGETPSMTLHEVLMMQPPYSKRTGLGKQLEKAEAKGYLAALSLLPGPWADAQTREDKLRLLELDWMAQQEGIQLQLYAAYQERYGDKGLGSNIVVPSVVMHSKVTEKITPEKQLTPLDSAIVQRIVARVIVADPEDAERVARIHVRKEPNFGVLMDSIISTTDNEHWREQRQHLVEAFLPLSSLAEILPVSLARAKDCANRLGSLAKDGQPVDMSDFLLHEAQAQLQLALLGAPESLMEETNQGIRKTFMFHPDAKLGDLSNAMKELMKVAQEDRTLGLPSDGCPVRGPLSRALQTGNFHASTDYGNLLLILFAGHDTTGHTMTWLTFELARHPDIQRKVQEEVDHFFRCLNGRDPTYQDLSKFDVLDRCITETLRLWPAVANGTFRQLQFAEELRAKGESKVTLPKGTFVTISNWCRHRNPELWGTDADSFNPWRSFASEELARVGCPMAARTPQSARFSPFAHNPRSCLGKNFAQMEMRLILSYLFHKFSFALAPPYDALMDTTTKASDTNPRTFRGINSGGTMGPMDLEHGGSVSEDERFLVAMKLRVAPTSAQAQWHARHRRASDVQDTLYESCEGEFVSNRGEQAGLYGSQGSKKTGVSFKFQPS</sequence>
<dbReference type="InterPro" id="IPR002401">
    <property type="entry name" value="Cyt_P450_E_grp-I"/>
</dbReference>
<dbReference type="PRINTS" id="PR00463">
    <property type="entry name" value="EP450I"/>
</dbReference>
<keyword evidence="2" id="KW-0408">Iron</keyword>
<protein>
    <submittedName>
        <fullName evidence="4">Cytochrome P450 714A1</fullName>
    </submittedName>
</protein>
<reference evidence="4 5" key="1">
    <citation type="submission" date="2016-02" db="EMBL/GenBank/DDBJ databases">
        <title>Genome analysis of coral dinoflagellate symbionts highlights evolutionary adaptations to a symbiotic lifestyle.</title>
        <authorList>
            <person name="Aranda M."/>
            <person name="Li Y."/>
            <person name="Liew Y.J."/>
            <person name="Baumgarten S."/>
            <person name="Simakov O."/>
            <person name="Wilson M."/>
            <person name="Piel J."/>
            <person name="Ashoor H."/>
            <person name="Bougouffa S."/>
            <person name="Bajic V.B."/>
            <person name="Ryu T."/>
            <person name="Ravasi T."/>
            <person name="Bayer T."/>
            <person name="Micklem G."/>
            <person name="Kim H."/>
            <person name="Bhak J."/>
            <person name="Lajeunesse T.C."/>
            <person name="Voolstra C.R."/>
        </authorList>
    </citation>
    <scope>NUCLEOTIDE SEQUENCE [LARGE SCALE GENOMIC DNA]</scope>
    <source>
        <strain evidence="4 5">CCMP2467</strain>
    </source>
</reference>
<comment type="cofactor">
    <cofactor evidence="2">
        <name>heme</name>
        <dbReference type="ChEBI" id="CHEBI:30413"/>
    </cofactor>
</comment>
<dbReference type="Proteomes" id="UP000186817">
    <property type="component" value="Unassembled WGS sequence"/>
</dbReference>
<dbReference type="Gene3D" id="1.10.630.10">
    <property type="entry name" value="Cytochrome P450"/>
    <property type="match status" value="1"/>
</dbReference>
<keyword evidence="2" id="KW-0479">Metal-binding</keyword>
<dbReference type="GO" id="GO:0004497">
    <property type="term" value="F:monooxygenase activity"/>
    <property type="evidence" value="ECO:0007669"/>
    <property type="project" value="InterPro"/>
</dbReference>
<dbReference type="InterPro" id="IPR050121">
    <property type="entry name" value="Cytochrome_P450_monoxygenase"/>
</dbReference>
<feature type="binding site" description="axial binding residue" evidence="2">
    <location>
        <position position="530"/>
    </location>
    <ligand>
        <name>heme</name>
        <dbReference type="ChEBI" id="CHEBI:30413"/>
    </ligand>
    <ligandPart>
        <name>Fe</name>
        <dbReference type="ChEBI" id="CHEBI:18248"/>
    </ligandPart>
</feature>
<evidence type="ECO:0000256" key="1">
    <source>
        <dbReference type="ARBA" id="ARBA00010617"/>
    </source>
</evidence>
<dbReference type="PANTHER" id="PTHR24305">
    <property type="entry name" value="CYTOCHROME P450"/>
    <property type="match status" value="1"/>
</dbReference>
<evidence type="ECO:0000256" key="2">
    <source>
        <dbReference type="PIRSR" id="PIRSR602401-1"/>
    </source>
</evidence>
<keyword evidence="5" id="KW-1185">Reference proteome</keyword>
<dbReference type="GO" id="GO:0005506">
    <property type="term" value="F:iron ion binding"/>
    <property type="evidence" value="ECO:0007669"/>
    <property type="project" value="InterPro"/>
</dbReference>
<evidence type="ECO:0000313" key="5">
    <source>
        <dbReference type="Proteomes" id="UP000186817"/>
    </source>
</evidence>
<dbReference type="AlphaFoldDB" id="A0A1Q9CXB5"/>
<name>A0A1Q9CXB5_SYMMI</name>
<dbReference type="PANTHER" id="PTHR24305:SF166">
    <property type="entry name" value="CYTOCHROME P450 12A4, MITOCHONDRIAL-RELATED"/>
    <property type="match status" value="1"/>
</dbReference>
<organism evidence="4 5">
    <name type="scientific">Symbiodinium microadriaticum</name>
    <name type="common">Dinoflagellate</name>
    <name type="synonym">Zooxanthella microadriatica</name>
    <dbReference type="NCBI Taxonomy" id="2951"/>
    <lineage>
        <taxon>Eukaryota</taxon>
        <taxon>Sar</taxon>
        <taxon>Alveolata</taxon>
        <taxon>Dinophyceae</taxon>
        <taxon>Suessiales</taxon>
        <taxon>Symbiodiniaceae</taxon>
        <taxon>Symbiodinium</taxon>
    </lineage>
</organism>
<dbReference type="OrthoDB" id="1470350at2759"/>
<comment type="caution">
    <text evidence="4">The sequence shown here is derived from an EMBL/GenBank/DDBJ whole genome shotgun (WGS) entry which is preliminary data.</text>
</comment>
<dbReference type="GO" id="GO:0016705">
    <property type="term" value="F:oxidoreductase activity, acting on paired donors, with incorporation or reduction of molecular oxygen"/>
    <property type="evidence" value="ECO:0007669"/>
    <property type="project" value="InterPro"/>
</dbReference>
<evidence type="ECO:0000256" key="3">
    <source>
        <dbReference type="SAM" id="MobiDB-lite"/>
    </source>
</evidence>
<dbReference type="PRINTS" id="PR00385">
    <property type="entry name" value="P450"/>
</dbReference>
<proteinExistence type="inferred from homology"/>
<dbReference type="SUPFAM" id="SSF48264">
    <property type="entry name" value="Cytochrome P450"/>
    <property type="match status" value="1"/>
</dbReference>
<dbReference type="Pfam" id="PF00067">
    <property type="entry name" value="p450"/>
    <property type="match status" value="1"/>
</dbReference>
<dbReference type="GO" id="GO:0020037">
    <property type="term" value="F:heme binding"/>
    <property type="evidence" value="ECO:0007669"/>
    <property type="project" value="InterPro"/>
</dbReference>